<keyword evidence="3" id="KW-1185">Reference proteome</keyword>
<evidence type="ECO:0000313" key="2">
    <source>
        <dbReference type="EMBL" id="GAA3539987.1"/>
    </source>
</evidence>
<proteinExistence type="predicted"/>
<dbReference type="InterPro" id="IPR038732">
    <property type="entry name" value="HpyO/CreE_NAD-binding"/>
</dbReference>
<evidence type="ECO:0000259" key="1">
    <source>
        <dbReference type="Pfam" id="PF13454"/>
    </source>
</evidence>
<feature type="domain" description="FAD-dependent urate hydroxylase HpyO/Asp monooxygenase CreE-like FAD/NAD(P)-binding" evidence="1">
    <location>
        <begin position="4"/>
        <end position="154"/>
    </location>
</feature>
<gene>
    <name evidence="2" type="ORF">GCM10022419_020050</name>
</gene>
<name>A0ABP6VVG8_9ACTN</name>
<dbReference type="EMBL" id="BAABDQ010000003">
    <property type="protein sequence ID" value="GAA3539987.1"/>
    <property type="molecule type" value="Genomic_DNA"/>
</dbReference>
<reference evidence="3" key="1">
    <citation type="journal article" date="2019" name="Int. J. Syst. Evol. Microbiol.">
        <title>The Global Catalogue of Microorganisms (GCM) 10K type strain sequencing project: providing services to taxonomists for standard genome sequencing and annotation.</title>
        <authorList>
            <consortium name="The Broad Institute Genomics Platform"/>
            <consortium name="The Broad Institute Genome Sequencing Center for Infectious Disease"/>
            <person name="Wu L."/>
            <person name="Ma J."/>
        </authorList>
    </citation>
    <scope>NUCLEOTIDE SEQUENCE [LARGE SCALE GENOMIC DNA]</scope>
    <source>
        <strain evidence="3">JCM 17326</strain>
    </source>
</reference>
<organism evidence="2 3">
    <name type="scientific">Nonomuraea rosea</name>
    <dbReference type="NCBI Taxonomy" id="638574"/>
    <lineage>
        <taxon>Bacteria</taxon>
        <taxon>Bacillati</taxon>
        <taxon>Actinomycetota</taxon>
        <taxon>Actinomycetes</taxon>
        <taxon>Streptosporangiales</taxon>
        <taxon>Streptosporangiaceae</taxon>
        <taxon>Nonomuraea</taxon>
    </lineage>
</organism>
<dbReference type="SUPFAM" id="SSF51905">
    <property type="entry name" value="FAD/NAD(P)-binding domain"/>
    <property type="match status" value="2"/>
</dbReference>
<accession>A0ABP6VVG8</accession>
<comment type="caution">
    <text evidence="2">The sequence shown here is derived from an EMBL/GenBank/DDBJ whole genome shotgun (WGS) entry which is preliminary data.</text>
</comment>
<dbReference type="Gene3D" id="3.50.50.60">
    <property type="entry name" value="FAD/NAD(P)-binding domain"/>
    <property type="match status" value="1"/>
</dbReference>
<dbReference type="PANTHER" id="PTHR40254">
    <property type="entry name" value="BLR0577 PROTEIN"/>
    <property type="match status" value="1"/>
</dbReference>
<dbReference type="InterPro" id="IPR036188">
    <property type="entry name" value="FAD/NAD-bd_sf"/>
</dbReference>
<sequence>MRIAIVGAGAAAVGLLDALAVGVAEGGEVTVFEPSAHLWRGRPYGPDLDSVLVNAPPAIMSIRHSDAGHYASWLGGERAAAHLDDLLGQPLVPRALFGAYLADTAEAALAVLRRRGWRTRVVAARVVAVARSGLAVRTEDGHDHPADQVVLCVGGGTPQDHYGLSGAPGFIGDPYPLADTLGQVPDGADVAVLGSGLTAVDAVVSLAARGHAGRIALVSRSGLLPAVWQRPLSHQRRHVTAERVEALSRAHGVVTLDDLAGLVRAELEAAGEDFAHFTAELLGAGSEPPVERLRRQLAAVGDPAIGRQALREGVHVVGPYAWRLLPEADRERLRRHFRLATSVASPMVPVNAAVLLRLFDSGQLSVVAGVHKIEAVANGFRVRHDSNLNAATAAEDTTTTADVVINAVNPPPQSVPSAAEPLVTSLLAAGLATLHPSGGLVPADPRVHVVGDLAGGGPFITSGIPSVAARAARAADALAAAPTGYAGSR</sequence>
<protein>
    <submittedName>
        <fullName evidence="2">FAD/NAD(P)-binding domain-containing protein</fullName>
    </submittedName>
</protein>
<evidence type="ECO:0000313" key="3">
    <source>
        <dbReference type="Proteomes" id="UP001500630"/>
    </source>
</evidence>
<dbReference type="Proteomes" id="UP001500630">
    <property type="component" value="Unassembled WGS sequence"/>
</dbReference>
<dbReference type="Pfam" id="PF13454">
    <property type="entry name" value="NAD_binding_9"/>
    <property type="match status" value="1"/>
</dbReference>
<dbReference type="PANTHER" id="PTHR40254:SF1">
    <property type="entry name" value="BLR0577 PROTEIN"/>
    <property type="match status" value="1"/>
</dbReference>
<dbReference type="RefSeq" id="WP_345560453.1">
    <property type="nucleotide sequence ID" value="NZ_BAABDQ010000003.1"/>
</dbReference>
<dbReference type="InterPro" id="IPR052189">
    <property type="entry name" value="L-asp_N-monooxygenase_NS-form"/>
</dbReference>